<feature type="transmembrane region" description="Helical" evidence="1">
    <location>
        <begin position="253"/>
        <end position="275"/>
    </location>
</feature>
<dbReference type="KEGG" id="ypac:CEW88_23455"/>
<evidence type="ECO:0000259" key="2">
    <source>
        <dbReference type="Pfam" id="PF01757"/>
    </source>
</evidence>
<dbReference type="RefSeq" id="WP_108970821.1">
    <property type="nucleotide sequence ID" value="NZ_CP022194.1"/>
</dbReference>
<feature type="transmembrane region" description="Helical" evidence="1">
    <location>
        <begin position="178"/>
        <end position="195"/>
    </location>
</feature>
<dbReference type="InterPro" id="IPR050879">
    <property type="entry name" value="Acyltransferase_3"/>
</dbReference>
<dbReference type="PANTHER" id="PTHR23028">
    <property type="entry name" value="ACETYLTRANSFERASE"/>
    <property type="match status" value="1"/>
</dbReference>
<dbReference type="Proteomes" id="UP000244915">
    <property type="component" value="Plasmid unnamed4"/>
</dbReference>
<keyword evidence="1" id="KW-0472">Membrane</keyword>
<accession>A0A2U8HPJ3</accession>
<feature type="transmembrane region" description="Helical" evidence="1">
    <location>
        <begin position="151"/>
        <end position="171"/>
    </location>
</feature>
<keyword evidence="1" id="KW-1133">Transmembrane helix</keyword>
<evidence type="ECO:0000256" key="1">
    <source>
        <dbReference type="SAM" id="Phobius"/>
    </source>
</evidence>
<dbReference type="EMBL" id="CP022194">
    <property type="protein sequence ID" value="AWI86725.1"/>
    <property type="molecule type" value="Genomic_DNA"/>
</dbReference>
<feature type="transmembrane region" description="Helical" evidence="1">
    <location>
        <begin position="49"/>
        <end position="67"/>
    </location>
</feature>
<evidence type="ECO:0000313" key="3">
    <source>
        <dbReference type="EMBL" id="AWI86725.1"/>
    </source>
</evidence>
<dbReference type="PANTHER" id="PTHR23028:SF53">
    <property type="entry name" value="ACYL_TRANSF_3 DOMAIN-CONTAINING PROTEIN"/>
    <property type="match status" value="1"/>
</dbReference>
<feature type="transmembrane region" description="Helical" evidence="1">
    <location>
        <begin position="215"/>
        <end position="232"/>
    </location>
</feature>
<gene>
    <name evidence="3" type="ORF">CEW88_23455</name>
</gene>
<dbReference type="OrthoDB" id="9767863at2"/>
<feature type="transmembrane region" description="Helical" evidence="1">
    <location>
        <begin position="12"/>
        <end position="29"/>
    </location>
</feature>
<dbReference type="GO" id="GO:0016747">
    <property type="term" value="F:acyltransferase activity, transferring groups other than amino-acyl groups"/>
    <property type="evidence" value="ECO:0007669"/>
    <property type="project" value="InterPro"/>
</dbReference>
<feature type="transmembrane region" description="Helical" evidence="1">
    <location>
        <begin position="88"/>
        <end position="108"/>
    </location>
</feature>
<dbReference type="GO" id="GO:0016020">
    <property type="term" value="C:membrane"/>
    <property type="evidence" value="ECO:0007669"/>
    <property type="project" value="TreeGrafter"/>
</dbReference>
<dbReference type="AlphaFoldDB" id="A0A2U8HPJ3"/>
<evidence type="ECO:0000313" key="4">
    <source>
        <dbReference type="Proteomes" id="UP000244915"/>
    </source>
</evidence>
<protein>
    <recommendedName>
        <fullName evidence="2">Acyltransferase 3 domain-containing protein</fullName>
    </recommendedName>
</protein>
<reference evidence="3 4" key="1">
    <citation type="submission" date="2017-06" db="EMBL/GenBank/DDBJ databases">
        <title>Yangia sp. YSBP01 complete genome sequence.</title>
        <authorList>
            <person name="Woo J.-H."/>
            <person name="Kim H.-S."/>
        </authorList>
    </citation>
    <scope>NUCLEOTIDE SEQUENCE [LARGE SCALE GENOMIC DNA]</scope>
    <source>
        <strain evidence="3 4">YSBP01</strain>
        <plasmid evidence="3 4">unnamed4</plasmid>
    </source>
</reference>
<proteinExistence type="predicted"/>
<name>A0A2U8HPJ3_9RHOB</name>
<keyword evidence="1" id="KW-0812">Transmembrane</keyword>
<dbReference type="Pfam" id="PF01757">
    <property type="entry name" value="Acyl_transf_3"/>
    <property type="match status" value="1"/>
</dbReference>
<feature type="transmembrane region" description="Helical" evidence="1">
    <location>
        <begin position="318"/>
        <end position="336"/>
    </location>
</feature>
<geneLocation type="plasmid" evidence="3 4">
    <name>unnamed4</name>
</geneLocation>
<dbReference type="GO" id="GO:0000271">
    <property type="term" value="P:polysaccharide biosynthetic process"/>
    <property type="evidence" value="ECO:0007669"/>
    <property type="project" value="TreeGrafter"/>
</dbReference>
<feature type="domain" description="Acyltransferase 3" evidence="2">
    <location>
        <begin position="11"/>
        <end position="331"/>
    </location>
</feature>
<dbReference type="InterPro" id="IPR002656">
    <property type="entry name" value="Acyl_transf_3_dom"/>
</dbReference>
<sequence length="354" mass="39771">MQKLSDPRENNFNILRLVAASAVIFSHAVDLTTGHHDFLAEKIGYSGGWIAVSAFFSISGMLIYKSIVRSRSVREYMTARSLRIFPGLWVMLILTTLFLGPAISTLSIPEYFTSSQLPEYFFGNAILYLPRYFLPGVFESNSLTAVNGSLWTLRFEFTCYLITLLLFLIGAYRTETTFRIMCAIIVAGYLVYLGLGIMQGTLDQVLYDGSDIAKLHRMFFAFFVGIIVGHYIDQIRPKAWWVVLSGAATWISFGTPLFATALIIFIALAVFWFAFLQQGWLVPFRQMHDYSYGIYIYGFPVQQTVEHFLPGLSSLGNALLSLAITLPFAAASWHFVEKPALGLKARLLTKRGTA</sequence>
<organism evidence="3 4">
    <name type="scientific">Alloyangia pacifica</name>
    <dbReference type="NCBI Taxonomy" id="311180"/>
    <lineage>
        <taxon>Bacteria</taxon>
        <taxon>Pseudomonadati</taxon>
        <taxon>Pseudomonadota</taxon>
        <taxon>Alphaproteobacteria</taxon>
        <taxon>Rhodobacterales</taxon>
        <taxon>Roseobacteraceae</taxon>
        <taxon>Alloyangia</taxon>
    </lineage>
</organism>
<keyword evidence="3" id="KW-0614">Plasmid</keyword>